<sequence>MKFFKSHFALSRSQQNGIFVLILAIITLQVILIVDFSAEPELDPAETTQVEAFQKELDSLNQVSVINKKDTIYPFNPNYLTDFKGYQLGLSVEEIDRLLAYRAQEKWVNSAREFQEVTGVSDSLLKKISSYFRFPEWVEKRNIYKSEVKDPKTDDVVLDLNSASAEEIKRVNGVGEVLSERIVKYRNSIDGFMDPVQLNDVYGLTPEVISRINLKFKILSKPDRTIKNINSISEAELAEIPYFKADVAKKIISYRKLHEGITSFEELIEIEGFPYDKIDRIKLYLAIE</sequence>
<keyword evidence="1" id="KW-0812">Transmembrane</keyword>
<organism evidence="2 3">
    <name type="scientific">Christiangramia lutea</name>
    <dbReference type="NCBI Taxonomy" id="1607951"/>
    <lineage>
        <taxon>Bacteria</taxon>
        <taxon>Pseudomonadati</taxon>
        <taxon>Bacteroidota</taxon>
        <taxon>Flavobacteriia</taxon>
        <taxon>Flavobacteriales</taxon>
        <taxon>Flavobacteriaceae</taxon>
        <taxon>Christiangramia</taxon>
    </lineage>
</organism>
<name>A0A9X1V2V9_9FLAO</name>
<dbReference type="SUPFAM" id="SSF47781">
    <property type="entry name" value="RuvA domain 2-like"/>
    <property type="match status" value="2"/>
</dbReference>
<dbReference type="Pfam" id="PF12836">
    <property type="entry name" value="HHH_3"/>
    <property type="match status" value="2"/>
</dbReference>
<accession>A0A9X1V2V9</accession>
<dbReference type="GO" id="GO:0015628">
    <property type="term" value="P:protein secretion by the type II secretion system"/>
    <property type="evidence" value="ECO:0007669"/>
    <property type="project" value="TreeGrafter"/>
</dbReference>
<dbReference type="InterPro" id="IPR051675">
    <property type="entry name" value="Endo/Exo/Phosphatase_dom_1"/>
</dbReference>
<dbReference type="RefSeq" id="WP_240713632.1">
    <property type="nucleotide sequence ID" value="NZ_JAKVTV010000003.1"/>
</dbReference>
<dbReference type="EMBL" id="JAKVTV010000003">
    <property type="protein sequence ID" value="MCH4823457.1"/>
    <property type="molecule type" value="Genomic_DNA"/>
</dbReference>
<evidence type="ECO:0000313" key="2">
    <source>
        <dbReference type="EMBL" id="MCH4823457.1"/>
    </source>
</evidence>
<dbReference type="Gene3D" id="1.10.150.320">
    <property type="entry name" value="Photosystem II 12 kDa extrinsic protein"/>
    <property type="match status" value="1"/>
</dbReference>
<keyword evidence="1" id="KW-0472">Membrane</keyword>
<evidence type="ECO:0000256" key="1">
    <source>
        <dbReference type="SAM" id="Phobius"/>
    </source>
</evidence>
<protein>
    <submittedName>
        <fullName evidence="2">Helix-hairpin-helix domain-containing protein</fullName>
    </submittedName>
</protein>
<dbReference type="PANTHER" id="PTHR21180:SF32">
    <property type="entry name" value="ENDONUCLEASE_EXONUCLEASE_PHOSPHATASE FAMILY DOMAIN-CONTAINING PROTEIN 1"/>
    <property type="match status" value="1"/>
</dbReference>
<dbReference type="GO" id="GO:0015627">
    <property type="term" value="C:type II protein secretion system complex"/>
    <property type="evidence" value="ECO:0007669"/>
    <property type="project" value="TreeGrafter"/>
</dbReference>
<dbReference type="Gene3D" id="1.10.150.280">
    <property type="entry name" value="AF1531-like domain"/>
    <property type="match status" value="1"/>
</dbReference>
<comment type="caution">
    <text evidence="2">The sequence shown here is derived from an EMBL/GenBank/DDBJ whole genome shotgun (WGS) entry which is preliminary data.</text>
</comment>
<evidence type="ECO:0000313" key="3">
    <source>
        <dbReference type="Proteomes" id="UP001139226"/>
    </source>
</evidence>
<gene>
    <name evidence="2" type="ORF">ML462_09755</name>
</gene>
<dbReference type="AlphaFoldDB" id="A0A9X1V2V9"/>
<feature type="transmembrane region" description="Helical" evidence="1">
    <location>
        <begin position="16"/>
        <end position="34"/>
    </location>
</feature>
<reference evidence="2" key="1">
    <citation type="submission" date="2022-03" db="EMBL/GenBank/DDBJ databases">
        <title>Gramella crocea sp. nov., isolated from activated sludge of a seafood processing plant.</title>
        <authorList>
            <person name="Zhang X."/>
        </authorList>
    </citation>
    <scope>NUCLEOTIDE SEQUENCE</scope>
    <source>
        <strain evidence="2">YJ019</strain>
    </source>
</reference>
<proteinExistence type="predicted"/>
<dbReference type="Proteomes" id="UP001139226">
    <property type="component" value="Unassembled WGS sequence"/>
</dbReference>
<dbReference type="PANTHER" id="PTHR21180">
    <property type="entry name" value="ENDONUCLEASE/EXONUCLEASE/PHOSPHATASE FAMILY DOMAIN-CONTAINING PROTEIN 1"/>
    <property type="match status" value="1"/>
</dbReference>
<keyword evidence="1" id="KW-1133">Transmembrane helix</keyword>
<keyword evidence="3" id="KW-1185">Reference proteome</keyword>
<dbReference type="InterPro" id="IPR010994">
    <property type="entry name" value="RuvA_2-like"/>
</dbReference>